<dbReference type="Proteomes" id="UP000284605">
    <property type="component" value="Unassembled WGS sequence"/>
</dbReference>
<keyword evidence="4 7" id="KW-1133">Transmembrane helix</keyword>
<dbReference type="PANTHER" id="PTHR11403">
    <property type="entry name" value="CYTOCHROME C OXIDASE SUBUNIT III"/>
    <property type="match status" value="1"/>
</dbReference>
<evidence type="ECO:0000256" key="4">
    <source>
        <dbReference type="ARBA" id="ARBA00022989"/>
    </source>
</evidence>
<dbReference type="InterPro" id="IPR024791">
    <property type="entry name" value="Cyt_c/ubiquinol_Oxase_su3"/>
</dbReference>
<name>A0A418WHH8_9PROT</name>
<dbReference type="RefSeq" id="WP_119781219.1">
    <property type="nucleotide sequence ID" value="NZ_QYUK01000011.1"/>
</dbReference>
<dbReference type="GO" id="GO:0019646">
    <property type="term" value="P:aerobic electron transport chain"/>
    <property type="evidence" value="ECO:0007669"/>
    <property type="project" value="InterPro"/>
</dbReference>
<comment type="caution">
    <text evidence="9">The sequence shown here is derived from an EMBL/GenBank/DDBJ whole genome shotgun (WGS) entry which is preliminary data.</text>
</comment>
<keyword evidence="5 7" id="KW-0472">Membrane</keyword>
<dbReference type="SUPFAM" id="SSF81452">
    <property type="entry name" value="Cytochrome c oxidase subunit III-like"/>
    <property type="match status" value="1"/>
</dbReference>
<evidence type="ECO:0000313" key="9">
    <source>
        <dbReference type="EMBL" id="RJF89412.1"/>
    </source>
</evidence>
<dbReference type="EMBL" id="QYUK01000011">
    <property type="protein sequence ID" value="RJF89412.1"/>
    <property type="molecule type" value="Genomic_DNA"/>
</dbReference>
<comment type="subcellular location">
    <subcellularLocation>
        <location evidence="6">Cell membrane</location>
        <topology evidence="6">Multi-pass membrane protein</topology>
    </subcellularLocation>
    <subcellularLocation>
        <location evidence="1">Membrane</location>
        <topology evidence="1">Multi-pass membrane protein</topology>
    </subcellularLocation>
</comment>
<evidence type="ECO:0000256" key="2">
    <source>
        <dbReference type="ARBA" id="ARBA00010581"/>
    </source>
</evidence>
<dbReference type="GO" id="GO:0005886">
    <property type="term" value="C:plasma membrane"/>
    <property type="evidence" value="ECO:0007669"/>
    <property type="project" value="UniProtKB-SubCell"/>
</dbReference>
<dbReference type="PANTHER" id="PTHR11403:SF6">
    <property type="entry name" value="NITRIC OXIDE REDUCTASE SUBUNIT E"/>
    <property type="match status" value="1"/>
</dbReference>
<evidence type="ECO:0000256" key="5">
    <source>
        <dbReference type="ARBA" id="ARBA00023136"/>
    </source>
</evidence>
<dbReference type="Pfam" id="PF00510">
    <property type="entry name" value="COX3"/>
    <property type="match status" value="1"/>
</dbReference>
<organism evidence="9 10">
    <name type="scientific">Oleomonas cavernae</name>
    <dbReference type="NCBI Taxonomy" id="2320859"/>
    <lineage>
        <taxon>Bacteria</taxon>
        <taxon>Pseudomonadati</taxon>
        <taxon>Pseudomonadota</taxon>
        <taxon>Alphaproteobacteria</taxon>
        <taxon>Acetobacterales</taxon>
        <taxon>Acetobacteraceae</taxon>
        <taxon>Oleomonas</taxon>
    </lineage>
</organism>
<evidence type="ECO:0000256" key="6">
    <source>
        <dbReference type="RuleBase" id="RU003376"/>
    </source>
</evidence>
<dbReference type="CDD" id="cd02862">
    <property type="entry name" value="NorE_like"/>
    <property type="match status" value="1"/>
</dbReference>
<proteinExistence type="inferred from homology"/>
<keyword evidence="10" id="KW-1185">Reference proteome</keyword>
<accession>A0A418WHH8</accession>
<protein>
    <submittedName>
        <fullName evidence="9">Cytochrome c oxidase subunit 3 family protein</fullName>
    </submittedName>
</protein>
<gene>
    <name evidence="9" type="ORF">D3874_22570</name>
</gene>
<feature type="transmembrane region" description="Helical" evidence="7">
    <location>
        <begin position="178"/>
        <end position="197"/>
    </location>
</feature>
<dbReference type="InterPro" id="IPR000298">
    <property type="entry name" value="Cyt_c_oxidase-like_su3"/>
</dbReference>
<feature type="transmembrane region" description="Helical" evidence="7">
    <location>
        <begin position="65"/>
        <end position="85"/>
    </location>
</feature>
<dbReference type="AlphaFoldDB" id="A0A418WHH8"/>
<reference evidence="9 10" key="1">
    <citation type="submission" date="2018-09" db="EMBL/GenBank/DDBJ databases">
        <authorList>
            <person name="Zhu H."/>
        </authorList>
    </citation>
    <scope>NUCLEOTIDE SEQUENCE [LARGE SCALE GENOMIC DNA]</scope>
    <source>
        <strain evidence="9 10">K1W22B-8</strain>
    </source>
</reference>
<feature type="transmembrane region" description="Helical" evidence="7">
    <location>
        <begin position="134"/>
        <end position="158"/>
    </location>
</feature>
<evidence type="ECO:0000256" key="1">
    <source>
        <dbReference type="ARBA" id="ARBA00004141"/>
    </source>
</evidence>
<dbReference type="InterPro" id="IPR035973">
    <property type="entry name" value="Cyt_c_oxidase_su3-like_sf"/>
</dbReference>
<dbReference type="Gene3D" id="1.20.120.80">
    <property type="entry name" value="Cytochrome c oxidase, subunit III, four-helix bundle"/>
    <property type="match status" value="1"/>
</dbReference>
<feature type="transmembrane region" description="Helical" evidence="7">
    <location>
        <begin position="97"/>
        <end position="114"/>
    </location>
</feature>
<feature type="domain" description="Heme-copper oxidase subunit III family profile" evidence="8">
    <location>
        <begin position="24"/>
        <end position="198"/>
    </location>
</feature>
<feature type="transmembrane region" description="Helical" evidence="7">
    <location>
        <begin position="24"/>
        <end position="44"/>
    </location>
</feature>
<evidence type="ECO:0000313" key="10">
    <source>
        <dbReference type="Proteomes" id="UP000284605"/>
    </source>
</evidence>
<comment type="similarity">
    <text evidence="2 6">Belongs to the cytochrome c oxidase subunit 3 family.</text>
</comment>
<dbReference type="OrthoDB" id="9810850at2"/>
<dbReference type="InterPro" id="IPR013833">
    <property type="entry name" value="Cyt_c_oxidase_su3_a-hlx"/>
</dbReference>
<keyword evidence="3 6" id="KW-0812">Transmembrane</keyword>
<dbReference type="PROSITE" id="PS50253">
    <property type="entry name" value="COX3"/>
    <property type="match status" value="1"/>
</dbReference>
<dbReference type="GO" id="GO:0004129">
    <property type="term" value="F:cytochrome-c oxidase activity"/>
    <property type="evidence" value="ECO:0007669"/>
    <property type="project" value="InterPro"/>
</dbReference>
<sequence>MTGIATTSSRAEPGASYLPGDKDVWVFIIAELSMFGVFFVAYIVNRAAEPALFNASQQMLDICSGALNTLILLTSSWMVSLAVTAARRNASRATSRLLVAALALAGAFVVVKFFEYSSKFASGIDISSNNFFMFYFSITFIHLIHVMGGSVILLVMSVNAGNGRYTAANMRGLEAGASYWHMVDLVWIVLFPLIYLLR</sequence>
<evidence type="ECO:0000259" key="8">
    <source>
        <dbReference type="PROSITE" id="PS50253"/>
    </source>
</evidence>
<evidence type="ECO:0000256" key="7">
    <source>
        <dbReference type="SAM" id="Phobius"/>
    </source>
</evidence>
<evidence type="ECO:0000256" key="3">
    <source>
        <dbReference type="ARBA" id="ARBA00022692"/>
    </source>
</evidence>